<dbReference type="InterPro" id="IPR051678">
    <property type="entry name" value="AGP_Transferase"/>
</dbReference>
<dbReference type="Pfam" id="PF01636">
    <property type="entry name" value="APH"/>
    <property type="match status" value="1"/>
</dbReference>
<dbReference type="PANTHER" id="PTHR21310:SF51">
    <property type="entry name" value="AMINOGLYCOSIDE PHOSPHOTRANSFERASE DOMAIN-CONTAINING PROTEIN"/>
    <property type="match status" value="1"/>
</dbReference>
<accession>A0A3D8T5I1</accession>
<dbReference type="Gene3D" id="3.90.1200.10">
    <property type="match status" value="1"/>
</dbReference>
<feature type="domain" description="Aminoglycoside phosphotransferase" evidence="1">
    <location>
        <begin position="99"/>
        <end position="311"/>
    </location>
</feature>
<dbReference type="EMBL" id="PVWQ01000001">
    <property type="protein sequence ID" value="RDW93815.1"/>
    <property type="molecule type" value="Genomic_DNA"/>
</dbReference>
<proteinExistence type="predicted"/>
<dbReference type="Proteomes" id="UP000256690">
    <property type="component" value="Unassembled WGS sequence"/>
</dbReference>
<sequence>MEQPHENDHPPLSPSVEENEQAELFTAVLSTLDREQLPILAAAVLRRLQPGHGPIANPAIGEPVYGSYHVLFPLTFDSGVRWIAKFPINGTESKWNELSASALTSEASTMRLLKRETTIPVPEVLDFSSTTKNSLRCPYIIMSFVTGTPLYNIWFGHRMHGVDPETTRSRRIRALEDIASAMAQLEKFSFQTGGSLVFGSDGSPSGIGPMRRVDQKAMIDRWFVHQNPDDDLIHLQCGAFSSPKKYYTHMLDVHPEEYPIPKGIAILLRHFISWVPEPGDTDPFVLAHPDYNIQNFMVSEDGGLQGIIDWDGVAAVPCSLGNESYPGWLTRDWDSAMYSYTESMEDGVEPDGVWEDSPKDLVYYRSIYDGLMAKHRPQERKGSGINFCRMSLITENLAIAVDDPRCRNGILRRMLDEIWAVAGEGEQPEFTELAESFVEGNVDEKLLETLRRGFNILLSKQGL</sequence>
<evidence type="ECO:0000313" key="3">
    <source>
        <dbReference type="Proteomes" id="UP000256690"/>
    </source>
</evidence>
<evidence type="ECO:0000313" key="2">
    <source>
        <dbReference type="EMBL" id="RDW93815.1"/>
    </source>
</evidence>
<keyword evidence="3" id="KW-1185">Reference proteome</keyword>
<dbReference type="OrthoDB" id="10003767at2759"/>
<dbReference type="STRING" id="1810919.A0A3D8T5I1"/>
<dbReference type="SUPFAM" id="SSF56112">
    <property type="entry name" value="Protein kinase-like (PK-like)"/>
    <property type="match status" value="1"/>
</dbReference>
<dbReference type="InterPro" id="IPR002575">
    <property type="entry name" value="Aminoglycoside_PTrfase"/>
</dbReference>
<organism evidence="2 3">
    <name type="scientific">Aspergillus mulundensis</name>
    <dbReference type="NCBI Taxonomy" id="1810919"/>
    <lineage>
        <taxon>Eukaryota</taxon>
        <taxon>Fungi</taxon>
        <taxon>Dikarya</taxon>
        <taxon>Ascomycota</taxon>
        <taxon>Pezizomycotina</taxon>
        <taxon>Eurotiomycetes</taxon>
        <taxon>Eurotiomycetidae</taxon>
        <taxon>Eurotiales</taxon>
        <taxon>Aspergillaceae</taxon>
        <taxon>Aspergillus</taxon>
        <taxon>Aspergillus subgen. Nidulantes</taxon>
    </lineage>
</organism>
<dbReference type="PANTHER" id="PTHR21310">
    <property type="entry name" value="AMINOGLYCOSIDE PHOSPHOTRANSFERASE-RELATED-RELATED"/>
    <property type="match status" value="1"/>
</dbReference>
<reference evidence="2 3" key="1">
    <citation type="journal article" date="2018" name="IMA Fungus">
        <title>IMA Genome-F 9: Draft genome sequence of Annulohypoxylon stygium, Aspergillus mulundensis, Berkeleyomyces basicola (syn. Thielaviopsis basicola), Ceratocystis smalleyi, two Cercospora beticola strains, Coleophoma cylindrospora, Fusarium fracticaudum, Phialophora cf. hyalina, and Morchella septimelata.</title>
        <authorList>
            <person name="Wingfield B.D."/>
            <person name="Bills G.F."/>
            <person name="Dong Y."/>
            <person name="Huang W."/>
            <person name="Nel W.J."/>
            <person name="Swalarsk-Parry B.S."/>
            <person name="Vaghefi N."/>
            <person name="Wilken P.M."/>
            <person name="An Z."/>
            <person name="de Beer Z.W."/>
            <person name="De Vos L."/>
            <person name="Chen L."/>
            <person name="Duong T.A."/>
            <person name="Gao Y."/>
            <person name="Hammerbacher A."/>
            <person name="Kikkert J.R."/>
            <person name="Li Y."/>
            <person name="Li H."/>
            <person name="Li K."/>
            <person name="Li Q."/>
            <person name="Liu X."/>
            <person name="Ma X."/>
            <person name="Naidoo K."/>
            <person name="Pethybridge S.J."/>
            <person name="Sun J."/>
            <person name="Steenkamp E.T."/>
            <person name="van der Nest M.A."/>
            <person name="van Wyk S."/>
            <person name="Wingfield M.J."/>
            <person name="Xiong C."/>
            <person name="Yue Q."/>
            <person name="Zhang X."/>
        </authorList>
    </citation>
    <scope>NUCLEOTIDE SEQUENCE [LARGE SCALE GENOMIC DNA]</scope>
    <source>
        <strain evidence="2 3">DSM 5745</strain>
    </source>
</reference>
<dbReference type="AlphaFoldDB" id="A0A3D8T5I1"/>
<dbReference type="RefSeq" id="XP_026608998.1">
    <property type="nucleotide sequence ID" value="XM_026743153.1"/>
</dbReference>
<dbReference type="InterPro" id="IPR011009">
    <property type="entry name" value="Kinase-like_dom_sf"/>
</dbReference>
<dbReference type="GeneID" id="38111507"/>
<comment type="caution">
    <text evidence="2">The sequence shown here is derived from an EMBL/GenBank/DDBJ whole genome shotgun (WGS) entry which is preliminary data.</text>
</comment>
<evidence type="ECO:0000259" key="1">
    <source>
        <dbReference type="Pfam" id="PF01636"/>
    </source>
</evidence>
<name>A0A3D8T5I1_9EURO</name>
<protein>
    <recommendedName>
        <fullName evidence="1">Aminoglycoside phosphotransferase domain-containing protein</fullName>
    </recommendedName>
</protein>
<gene>
    <name evidence="2" type="ORF">DSM5745_01137</name>
</gene>